<dbReference type="PANTHER" id="PTHR37524:SF2">
    <property type="entry name" value="RIBOSOMAL RNA METHYLTRANSFERASE FTSJ DOMAIN-CONTAINING PROTEIN"/>
    <property type="match status" value="1"/>
</dbReference>
<dbReference type="HAMAP" id="MF_01551">
    <property type="entry name" value="23SrRNA_methyltr_M"/>
    <property type="match status" value="1"/>
</dbReference>
<dbReference type="InterPro" id="IPR002877">
    <property type="entry name" value="RNA_MeTrfase_FtsJ_dom"/>
</dbReference>
<evidence type="ECO:0000256" key="7">
    <source>
        <dbReference type="PIRSR" id="PIRSR028774-1"/>
    </source>
</evidence>
<dbReference type="EC" id="2.1.1.186" evidence="6"/>
<name>A0A1N6WSP6_9RHOO</name>
<dbReference type="NCBIfam" id="NF008734">
    <property type="entry name" value="PRK11760.1"/>
    <property type="match status" value="1"/>
</dbReference>
<dbReference type="Gene3D" id="3.40.50.150">
    <property type="entry name" value="Vaccinia Virus protein VP39"/>
    <property type="match status" value="1"/>
</dbReference>
<feature type="domain" description="RlmM ferredoxin-like" evidence="10">
    <location>
        <begin position="15"/>
        <end position="83"/>
    </location>
</feature>
<dbReference type="STRING" id="34027.SAMN05421829_10857"/>
<evidence type="ECO:0000256" key="2">
    <source>
        <dbReference type="ARBA" id="ARBA00022552"/>
    </source>
</evidence>
<keyword evidence="5 6" id="KW-0949">S-adenosyl-L-methionine</keyword>
<evidence type="ECO:0000256" key="1">
    <source>
        <dbReference type="ARBA" id="ARBA00022490"/>
    </source>
</evidence>
<dbReference type="InterPro" id="IPR029063">
    <property type="entry name" value="SAM-dependent_MTases_sf"/>
</dbReference>
<dbReference type="InterPro" id="IPR011224">
    <property type="entry name" value="rRNA_MeTrfase_M"/>
</dbReference>
<sequence length="369" mass="41033">MSLTPSPRSGFAANGLLALCRAGFEKETAAELDEFAAGLGLMGFVRAQPGTAFVVFETPEPVPFAELAERCDWRSLIFARQLLPWFARVTDLPERDRATPIVAAVRASSQRFADLLLETPDTDEAKQQSGFCKRFTAPLQRELDKANTFRERAKGLPALHVLFSDAHTAWLCAALPGRAALWPMGIPRLRMLREAASRSTLKLAEAFFTLLTEEERNASLRPGLRAVDLGAAPGGWTWQLAHRGLRVTAIDNGPMAPSVMATEMVEHLRADGFTWRPPRPVEWLVCDMVEQPTRIAALVADWIGTGRCRRAIFNLKLPMKKRLEAVEQCRAIIAKRLGPNGPFELRLKHLYHDREEITCYLALRNPGGA</sequence>
<feature type="domain" description="Ribosomal RNA large subunit methyltransferase M THUMP-like" evidence="11">
    <location>
        <begin position="96"/>
        <end position="171"/>
    </location>
</feature>
<dbReference type="RefSeq" id="WP_076602562.1">
    <property type="nucleotide sequence ID" value="NZ_FTMD01000008.1"/>
</dbReference>
<feature type="binding site" evidence="6 8">
    <location>
        <position position="199"/>
    </location>
    <ligand>
        <name>S-adenosyl-L-methionine</name>
        <dbReference type="ChEBI" id="CHEBI:59789"/>
    </ligand>
</feature>
<dbReference type="PIRSF" id="PIRSF028774">
    <property type="entry name" value="UCP028774"/>
    <property type="match status" value="1"/>
</dbReference>
<evidence type="ECO:0000256" key="5">
    <source>
        <dbReference type="ARBA" id="ARBA00022691"/>
    </source>
</evidence>
<keyword evidence="2 6" id="KW-0698">rRNA processing</keyword>
<comment type="subunit">
    <text evidence="6">Monomer.</text>
</comment>
<evidence type="ECO:0000313" key="12">
    <source>
        <dbReference type="EMBL" id="SIQ93065.1"/>
    </source>
</evidence>
<evidence type="ECO:0000259" key="10">
    <source>
        <dbReference type="Pfam" id="PF18125"/>
    </source>
</evidence>
<dbReference type="GO" id="GO:0006364">
    <property type="term" value="P:rRNA processing"/>
    <property type="evidence" value="ECO:0007669"/>
    <property type="project" value="UniProtKB-UniRule"/>
</dbReference>
<dbReference type="GO" id="GO:0032259">
    <property type="term" value="P:methylation"/>
    <property type="evidence" value="ECO:0007669"/>
    <property type="project" value="UniProtKB-KW"/>
</dbReference>
<keyword evidence="13" id="KW-1185">Reference proteome</keyword>
<comment type="catalytic activity">
    <reaction evidence="6">
        <text>cytidine(2498) in 23S rRNA + S-adenosyl-L-methionine = 2'-O-methylcytidine(2498) in 23S rRNA + S-adenosyl-L-homocysteine + H(+)</text>
        <dbReference type="Rhea" id="RHEA:42788"/>
        <dbReference type="Rhea" id="RHEA-COMP:10244"/>
        <dbReference type="Rhea" id="RHEA-COMP:10245"/>
        <dbReference type="ChEBI" id="CHEBI:15378"/>
        <dbReference type="ChEBI" id="CHEBI:57856"/>
        <dbReference type="ChEBI" id="CHEBI:59789"/>
        <dbReference type="ChEBI" id="CHEBI:74495"/>
        <dbReference type="ChEBI" id="CHEBI:82748"/>
        <dbReference type="EC" id="2.1.1.186"/>
    </reaction>
</comment>
<comment type="function">
    <text evidence="6">Catalyzes the 2'-O-methylation at nucleotide C2498 in 23S rRNA.</text>
</comment>
<protein>
    <recommendedName>
        <fullName evidence="6">Ribosomal RNA large subunit methyltransferase M</fullName>
        <ecNumber evidence="6">2.1.1.186</ecNumber>
    </recommendedName>
    <alternativeName>
        <fullName evidence="6">23S rRNA (cytidine2498-2'-O)-methyltransferase</fullName>
    </alternativeName>
    <alternativeName>
        <fullName evidence="6">23S rRNA 2'-O-ribose methyltransferase RlmM</fullName>
    </alternativeName>
</protein>
<dbReference type="PANTHER" id="PTHR37524">
    <property type="entry name" value="RIBOSOMAL RNA LARGE SUBUNIT METHYLTRANSFERASE M"/>
    <property type="match status" value="1"/>
</dbReference>
<comment type="similarity">
    <text evidence="6">Belongs to the class I-like SAM-binding methyltransferase superfamily. RNA methyltransferase RlmE family. RlmM subfamily.</text>
</comment>
<feature type="binding site" evidence="6 8">
    <location>
        <begin position="232"/>
        <end position="235"/>
    </location>
    <ligand>
        <name>S-adenosyl-L-methionine</name>
        <dbReference type="ChEBI" id="CHEBI:59789"/>
    </ligand>
</feature>
<evidence type="ECO:0000256" key="6">
    <source>
        <dbReference type="HAMAP-Rule" id="MF_01551"/>
    </source>
</evidence>
<dbReference type="GO" id="GO:0008757">
    <property type="term" value="F:S-adenosylmethionine-dependent methyltransferase activity"/>
    <property type="evidence" value="ECO:0007669"/>
    <property type="project" value="UniProtKB-UniRule"/>
</dbReference>
<evidence type="ECO:0000256" key="8">
    <source>
        <dbReference type="PIRSR" id="PIRSR028774-2"/>
    </source>
</evidence>
<dbReference type="AlphaFoldDB" id="A0A1N6WSP6"/>
<feature type="domain" description="Ribosomal RNA methyltransferase FtsJ" evidence="9">
    <location>
        <begin position="197"/>
        <end position="290"/>
    </location>
</feature>
<proteinExistence type="inferred from homology"/>
<feature type="binding site" evidence="6 8">
    <location>
        <position position="287"/>
    </location>
    <ligand>
        <name>S-adenosyl-L-methionine</name>
        <dbReference type="ChEBI" id="CHEBI:59789"/>
    </ligand>
</feature>
<feature type="active site" description="Proton acceptor" evidence="6 7">
    <location>
        <position position="316"/>
    </location>
</feature>
<dbReference type="Proteomes" id="UP000186819">
    <property type="component" value="Unassembled WGS sequence"/>
</dbReference>
<dbReference type="Pfam" id="PF01728">
    <property type="entry name" value="FtsJ"/>
    <property type="match status" value="1"/>
</dbReference>
<keyword evidence="3 6" id="KW-0489">Methyltransferase</keyword>
<dbReference type="Gene3D" id="3.30.2300.20">
    <property type="match status" value="1"/>
</dbReference>
<keyword evidence="1 6" id="KW-0963">Cytoplasm</keyword>
<dbReference type="OrthoDB" id="154490at2"/>
<dbReference type="Gene3D" id="3.30.70.2810">
    <property type="match status" value="1"/>
</dbReference>
<organism evidence="12 13">
    <name type="scientific">Aromatoleum tolulyticum</name>
    <dbReference type="NCBI Taxonomy" id="34027"/>
    <lineage>
        <taxon>Bacteria</taxon>
        <taxon>Pseudomonadati</taxon>
        <taxon>Pseudomonadota</taxon>
        <taxon>Betaproteobacteria</taxon>
        <taxon>Rhodocyclales</taxon>
        <taxon>Rhodocyclaceae</taxon>
        <taxon>Aromatoleum</taxon>
    </lineage>
</organism>
<evidence type="ECO:0000313" key="13">
    <source>
        <dbReference type="Proteomes" id="UP000186819"/>
    </source>
</evidence>
<dbReference type="GO" id="GO:0005737">
    <property type="term" value="C:cytoplasm"/>
    <property type="evidence" value="ECO:0007669"/>
    <property type="project" value="UniProtKB-SubCell"/>
</dbReference>
<keyword evidence="4 6" id="KW-0808">Transferase</keyword>
<evidence type="ECO:0000259" key="11">
    <source>
        <dbReference type="Pfam" id="PF21239"/>
    </source>
</evidence>
<feature type="binding site" evidence="6 8">
    <location>
        <position position="251"/>
    </location>
    <ligand>
        <name>S-adenosyl-L-methionine</name>
        <dbReference type="ChEBI" id="CHEBI:59789"/>
    </ligand>
</feature>
<feature type="binding site" evidence="6 8">
    <location>
        <position position="271"/>
    </location>
    <ligand>
        <name>S-adenosyl-L-methionine</name>
        <dbReference type="ChEBI" id="CHEBI:59789"/>
    </ligand>
</feature>
<dbReference type="Pfam" id="PF21239">
    <property type="entry name" value="RLMM_N"/>
    <property type="match status" value="1"/>
</dbReference>
<reference evidence="13" key="1">
    <citation type="submission" date="2017-01" db="EMBL/GenBank/DDBJ databases">
        <authorList>
            <person name="Varghese N."/>
            <person name="Submissions S."/>
        </authorList>
    </citation>
    <scope>NUCLEOTIDE SEQUENCE [LARGE SCALE GENOMIC DNA]</scope>
    <source>
        <strain evidence="13">ATCC 51758</strain>
    </source>
</reference>
<evidence type="ECO:0000259" key="9">
    <source>
        <dbReference type="Pfam" id="PF01728"/>
    </source>
</evidence>
<dbReference type="InterPro" id="IPR040739">
    <property type="entry name" value="RlmM_FDX"/>
</dbReference>
<dbReference type="SUPFAM" id="SSF53335">
    <property type="entry name" value="S-adenosyl-L-methionine-dependent methyltransferases"/>
    <property type="match status" value="1"/>
</dbReference>
<dbReference type="EMBL" id="FTMD01000008">
    <property type="protein sequence ID" value="SIQ93065.1"/>
    <property type="molecule type" value="Genomic_DNA"/>
</dbReference>
<dbReference type="Pfam" id="PF18125">
    <property type="entry name" value="RlmM_FDX"/>
    <property type="match status" value="1"/>
</dbReference>
<comment type="subcellular location">
    <subcellularLocation>
        <location evidence="6">Cytoplasm</location>
    </subcellularLocation>
</comment>
<accession>A0A1N6WSP6</accession>
<evidence type="ECO:0000256" key="4">
    <source>
        <dbReference type="ARBA" id="ARBA00022679"/>
    </source>
</evidence>
<dbReference type="InterPro" id="IPR048646">
    <property type="entry name" value="RlmM_THUMP-like"/>
</dbReference>
<evidence type="ECO:0000256" key="3">
    <source>
        <dbReference type="ARBA" id="ARBA00022603"/>
    </source>
</evidence>
<gene>
    <name evidence="6" type="primary">rlmM</name>
    <name evidence="12" type="ORF">SAMN05421829_10857</name>
</gene>